<gene>
    <name evidence="5" type="ORF">FE263_18860</name>
</gene>
<dbReference type="PROSITE" id="PS50949">
    <property type="entry name" value="HTH_GNTR"/>
    <property type="match status" value="1"/>
</dbReference>
<dbReference type="SMART" id="SM00345">
    <property type="entry name" value="HTH_GNTR"/>
    <property type="match status" value="1"/>
</dbReference>
<evidence type="ECO:0000313" key="6">
    <source>
        <dbReference type="Proteomes" id="UP000305654"/>
    </source>
</evidence>
<dbReference type="SUPFAM" id="SSF46785">
    <property type="entry name" value="Winged helix' DNA-binding domain"/>
    <property type="match status" value="1"/>
</dbReference>
<dbReference type="Pfam" id="PF07729">
    <property type="entry name" value="FCD"/>
    <property type="match status" value="1"/>
</dbReference>
<dbReference type="InterPro" id="IPR000524">
    <property type="entry name" value="Tscrpt_reg_HTH_GntR"/>
</dbReference>
<dbReference type="Gene3D" id="1.10.10.10">
    <property type="entry name" value="Winged helix-like DNA-binding domain superfamily/Winged helix DNA-binding domain"/>
    <property type="match status" value="1"/>
</dbReference>
<name>A0A5R9IZP1_9PROT</name>
<evidence type="ECO:0000256" key="1">
    <source>
        <dbReference type="ARBA" id="ARBA00023015"/>
    </source>
</evidence>
<reference evidence="5 6" key="1">
    <citation type="submission" date="2019-05" db="EMBL/GenBank/DDBJ databases">
        <authorList>
            <person name="Pankratov T."/>
            <person name="Grouzdev D."/>
        </authorList>
    </citation>
    <scope>NUCLEOTIDE SEQUENCE [LARGE SCALE GENOMIC DNA]</scope>
    <source>
        <strain evidence="5 6">KEBCLARHB70R</strain>
    </source>
</reference>
<dbReference type="PRINTS" id="PR00035">
    <property type="entry name" value="HTHGNTR"/>
</dbReference>
<dbReference type="OrthoDB" id="8638122at2"/>
<dbReference type="PANTHER" id="PTHR43537:SF24">
    <property type="entry name" value="GLUCONATE OPERON TRANSCRIPTIONAL REPRESSOR"/>
    <property type="match status" value="1"/>
</dbReference>
<dbReference type="GO" id="GO:0003700">
    <property type="term" value="F:DNA-binding transcription factor activity"/>
    <property type="evidence" value="ECO:0007669"/>
    <property type="project" value="InterPro"/>
</dbReference>
<evidence type="ECO:0000313" key="5">
    <source>
        <dbReference type="EMBL" id="TLU70924.1"/>
    </source>
</evidence>
<evidence type="ECO:0000256" key="2">
    <source>
        <dbReference type="ARBA" id="ARBA00023125"/>
    </source>
</evidence>
<dbReference type="GO" id="GO:0003677">
    <property type="term" value="F:DNA binding"/>
    <property type="evidence" value="ECO:0007669"/>
    <property type="project" value="UniProtKB-KW"/>
</dbReference>
<dbReference type="Proteomes" id="UP000305654">
    <property type="component" value="Unassembled WGS sequence"/>
</dbReference>
<dbReference type="EMBL" id="VCDI01000009">
    <property type="protein sequence ID" value="TLU70924.1"/>
    <property type="molecule type" value="Genomic_DNA"/>
</dbReference>
<feature type="domain" description="HTH gntR-type" evidence="4">
    <location>
        <begin position="17"/>
        <end position="84"/>
    </location>
</feature>
<dbReference type="PANTHER" id="PTHR43537">
    <property type="entry name" value="TRANSCRIPTIONAL REGULATOR, GNTR FAMILY"/>
    <property type="match status" value="1"/>
</dbReference>
<evidence type="ECO:0000259" key="4">
    <source>
        <dbReference type="PROSITE" id="PS50949"/>
    </source>
</evidence>
<keyword evidence="1" id="KW-0805">Transcription regulation</keyword>
<keyword evidence="2" id="KW-0238">DNA-binding</keyword>
<keyword evidence="3" id="KW-0804">Transcription</keyword>
<accession>A0A5R9IZP1</accession>
<dbReference type="SMART" id="SM00895">
    <property type="entry name" value="FCD"/>
    <property type="match status" value="1"/>
</dbReference>
<organism evidence="5 6">
    <name type="scientific">Lichenicoccus roseus</name>
    <dbReference type="NCBI Taxonomy" id="2683649"/>
    <lineage>
        <taxon>Bacteria</taxon>
        <taxon>Pseudomonadati</taxon>
        <taxon>Pseudomonadota</taxon>
        <taxon>Alphaproteobacteria</taxon>
        <taxon>Acetobacterales</taxon>
        <taxon>Acetobacteraceae</taxon>
        <taxon>Lichenicoccus</taxon>
    </lineage>
</organism>
<comment type="caution">
    <text evidence="5">The sequence shown here is derived from an EMBL/GenBank/DDBJ whole genome shotgun (WGS) entry which is preliminary data.</text>
</comment>
<protein>
    <submittedName>
        <fullName evidence="5">GntR family transcriptional regulator</fullName>
    </submittedName>
</protein>
<evidence type="ECO:0000256" key="3">
    <source>
        <dbReference type="ARBA" id="ARBA00023163"/>
    </source>
</evidence>
<keyword evidence="6" id="KW-1185">Reference proteome</keyword>
<dbReference type="InterPro" id="IPR036390">
    <property type="entry name" value="WH_DNA-bd_sf"/>
</dbReference>
<dbReference type="InterPro" id="IPR036388">
    <property type="entry name" value="WH-like_DNA-bd_sf"/>
</dbReference>
<dbReference type="Pfam" id="PF00392">
    <property type="entry name" value="GntR"/>
    <property type="match status" value="1"/>
</dbReference>
<dbReference type="Gene3D" id="1.20.120.530">
    <property type="entry name" value="GntR ligand-binding domain-like"/>
    <property type="match status" value="1"/>
</dbReference>
<dbReference type="AlphaFoldDB" id="A0A5R9IZP1"/>
<sequence>MSVLGDGEDGFAGGGPGGSTLLVCLGILADLDHGRLSPGQRLTETDLAARFKVGRNAVREAMQHLAARGIVDLSPNRSPAIRMLDLAEAFEVLDVAEAMLRLAARGAAAGYDAALHAAGLDAAVTGLEHAGTVEDAGLFARARRHFYRALLAAGGNRELQRLLPAVSMHILHVQYASPALQRIRLRDYAAIADAVRRRDVAAADLAAAAHVGNVRVSIRQNASTS</sequence>
<proteinExistence type="predicted"/>
<dbReference type="InterPro" id="IPR008920">
    <property type="entry name" value="TF_FadR/GntR_C"/>
</dbReference>
<dbReference type="InterPro" id="IPR011711">
    <property type="entry name" value="GntR_C"/>
</dbReference>
<dbReference type="SUPFAM" id="SSF48008">
    <property type="entry name" value="GntR ligand-binding domain-like"/>
    <property type="match status" value="1"/>
</dbReference>